<evidence type="ECO:0008006" key="7">
    <source>
        <dbReference type="Google" id="ProtNLM"/>
    </source>
</evidence>
<dbReference type="PANTHER" id="PTHR24291">
    <property type="entry name" value="CYTOCHROME P450 FAMILY 4"/>
    <property type="match status" value="1"/>
</dbReference>
<evidence type="ECO:0000256" key="2">
    <source>
        <dbReference type="PIRSR" id="PIRSR602401-1"/>
    </source>
</evidence>
<dbReference type="AlphaFoldDB" id="A0A9D5CQ31"/>
<gene>
    <name evidence="5" type="ORF">J5N97_018085</name>
</gene>
<dbReference type="Proteomes" id="UP001085076">
    <property type="component" value="Miscellaneous, Linkage group lg04"/>
</dbReference>
<evidence type="ECO:0000256" key="4">
    <source>
        <dbReference type="SAM" id="Phobius"/>
    </source>
</evidence>
<keyword evidence="2 3" id="KW-0408">Iron</keyword>
<name>A0A9D5CQ31_9LILI</name>
<sequence length="592" mass="65660">MESCDAVVPFTLLWSLFRTGGSSPSPASSCSDDAGSRFLRDYVARLTNAFLWFALISVTLLLARKLAQLVRLWTLGKRIPGPPAPSFFGHSKFFSSIGSGGNFTGYLAKLHAEYGPIVRLWLGPTQLLVSVRETSMIEEVLIKAGDKLPLTRRAFRLAFGRSGLFASSFEEVQRRRESLAICLNGKLLERATTVAPKVVKCFMGRIDSIMAKGVLDSRSISQHIAFSLFGTTLFGDAFLAWSDATIYEEILMLIAKDACFWASYNVPPVWRRGFWRYQSLCKKAKQLTQDIIQHCKSYYNSEHNSSCDKTSYATRNARAGGTNLLDDKISSKFLFEELEGLLISEDGQCGDMVGVMFHGCLATASLIWSILTRLSFYPEVQEKIYSEIYRVQKGASNPDIYCVKNMHFLLATVYESSRLSPGGSLLQRCSVKCDLNLETGITVPAGAIIVVPLQLVHSDKSIWGKDACLFNPNRFFSKALCRRYSHAVGEPDSVSVTSLKGTSHDFQESEETSSRFNEPSKSTFLSFGSGARACVGQEFAILGISTFLAALLQEYEVRTQAGPDNSPRPAAEDFVLNYLPNTNFVFVKRNKS</sequence>
<keyword evidence="2 3" id="KW-0479">Metal-binding</keyword>
<evidence type="ECO:0000313" key="6">
    <source>
        <dbReference type="Proteomes" id="UP001085076"/>
    </source>
</evidence>
<dbReference type="PRINTS" id="PR00463">
    <property type="entry name" value="EP450I"/>
</dbReference>
<dbReference type="GO" id="GO:0020037">
    <property type="term" value="F:heme binding"/>
    <property type="evidence" value="ECO:0007669"/>
    <property type="project" value="InterPro"/>
</dbReference>
<dbReference type="PROSITE" id="PS00086">
    <property type="entry name" value="CYTOCHROME_P450"/>
    <property type="match status" value="1"/>
</dbReference>
<evidence type="ECO:0000256" key="1">
    <source>
        <dbReference type="ARBA" id="ARBA00010617"/>
    </source>
</evidence>
<dbReference type="GO" id="GO:0004497">
    <property type="term" value="F:monooxygenase activity"/>
    <property type="evidence" value="ECO:0007669"/>
    <property type="project" value="UniProtKB-KW"/>
</dbReference>
<dbReference type="Gene3D" id="1.10.630.10">
    <property type="entry name" value="Cytochrome P450"/>
    <property type="match status" value="1"/>
</dbReference>
<dbReference type="GO" id="GO:0016705">
    <property type="term" value="F:oxidoreductase activity, acting on paired donors, with incorporation or reduction of molecular oxygen"/>
    <property type="evidence" value="ECO:0007669"/>
    <property type="project" value="InterPro"/>
</dbReference>
<reference evidence="5" key="2">
    <citation type="journal article" date="2022" name="Hortic Res">
        <title>The genome of Dioscorea zingiberensis sheds light on the biosynthesis, origin and evolution of the medicinally important diosgenin saponins.</title>
        <authorList>
            <person name="Li Y."/>
            <person name="Tan C."/>
            <person name="Li Z."/>
            <person name="Guo J."/>
            <person name="Li S."/>
            <person name="Chen X."/>
            <person name="Wang C."/>
            <person name="Dai X."/>
            <person name="Yang H."/>
            <person name="Song W."/>
            <person name="Hou L."/>
            <person name="Xu J."/>
            <person name="Tong Z."/>
            <person name="Xu A."/>
            <person name="Yuan X."/>
            <person name="Wang W."/>
            <person name="Yang Q."/>
            <person name="Chen L."/>
            <person name="Sun Z."/>
            <person name="Wang K."/>
            <person name="Pan B."/>
            <person name="Chen J."/>
            <person name="Bao Y."/>
            <person name="Liu F."/>
            <person name="Qi X."/>
            <person name="Gang D.R."/>
            <person name="Wen J."/>
            <person name="Li J."/>
        </authorList>
    </citation>
    <scope>NUCLEOTIDE SEQUENCE</scope>
    <source>
        <strain evidence="5">Dzin_1.0</strain>
    </source>
</reference>
<dbReference type="InterPro" id="IPR002401">
    <property type="entry name" value="Cyt_P450_E_grp-I"/>
</dbReference>
<comment type="cofactor">
    <cofactor evidence="2">
        <name>heme</name>
        <dbReference type="ChEBI" id="CHEBI:30413"/>
    </cofactor>
</comment>
<proteinExistence type="inferred from homology"/>
<protein>
    <recommendedName>
        <fullName evidence="7">Cytochrome P450</fullName>
    </recommendedName>
</protein>
<comment type="similarity">
    <text evidence="1 3">Belongs to the cytochrome P450 family.</text>
</comment>
<keyword evidence="4" id="KW-1133">Transmembrane helix</keyword>
<dbReference type="InterPro" id="IPR001128">
    <property type="entry name" value="Cyt_P450"/>
</dbReference>
<dbReference type="SUPFAM" id="SSF48264">
    <property type="entry name" value="Cytochrome P450"/>
    <property type="match status" value="1"/>
</dbReference>
<accession>A0A9D5CQ31</accession>
<keyword evidence="6" id="KW-1185">Reference proteome</keyword>
<dbReference type="PANTHER" id="PTHR24291:SF185">
    <property type="entry name" value="PREMNASPIRODIENE OXYGENASE-LIKE"/>
    <property type="match status" value="1"/>
</dbReference>
<dbReference type="EMBL" id="JAGGNH010000004">
    <property type="protein sequence ID" value="KAJ0976120.1"/>
    <property type="molecule type" value="Genomic_DNA"/>
</dbReference>
<keyword evidence="3" id="KW-0560">Oxidoreductase</keyword>
<evidence type="ECO:0000313" key="5">
    <source>
        <dbReference type="EMBL" id="KAJ0976120.1"/>
    </source>
</evidence>
<dbReference type="InterPro" id="IPR050196">
    <property type="entry name" value="Cytochrome_P450_Monoox"/>
</dbReference>
<evidence type="ECO:0000256" key="3">
    <source>
        <dbReference type="RuleBase" id="RU000461"/>
    </source>
</evidence>
<feature type="binding site" description="axial binding residue" evidence="2">
    <location>
        <position position="534"/>
    </location>
    <ligand>
        <name>heme</name>
        <dbReference type="ChEBI" id="CHEBI:30413"/>
    </ligand>
    <ligandPart>
        <name>Fe</name>
        <dbReference type="ChEBI" id="CHEBI:18248"/>
    </ligandPart>
</feature>
<comment type="caution">
    <text evidence="5">The sequence shown here is derived from an EMBL/GenBank/DDBJ whole genome shotgun (WGS) entry which is preliminary data.</text>
</comment>
<keyword evidence="4" id="KW-0812">Transmembrane</keyword>
<keyword evidence="2 3" id="KW-0349">Heme</keyword>
<dbReference type="GO" id="GO:0005506">
    <property type="term" value="F:iron ion binding"/>
    <property type="evidence" value="ECO:0007669"/>
    <property type="project" value="InterPro"/>
</dbReference>
<dbReference type="InterPro" id="IPR017972">
    <property type="entry name" value="Cyt_P450_CS"/>
</dbReference>
<feature type="transmembrane region" description="Helical" evidence="4">
    <location>
        <begin position="45"/>
        <end position="63"/>
    </location>
</feature>
<organism evidence="5 6">
    <name type="scientific">Dioscorea zingiberensis</name>
    <dbReference type="NCBI Taxonomy" id="325984"/>
    <lineage>
        <taxon>Eukaryota</taxon>
        <taxon>Viridiplantae</taxon>
        <taxon>Streptophyta</taxon>
        <taxon>Embryophyta</taxon>
        <taxon>Tracheophyta</taxon>
        <taxon>Spermatophyta</taxon>
        <taxon>Magnoliopsida</taxon>
        <taxon>Liliopsida</taxon>
        <taxon>Dioscoreales</taxon>
        <taxon>Dioscoreaceae</taxon>
        <taxon>Dioscorea</taxon>
    </lineage>
</organism>
<keyword evidence="3" id="KW-0503">Monooxygenase</keyword>
<dbReference type="CDD" id="cd00302">
    <property type="entry name" value="cytochrome_P450"/>
    <property type="match status" value="1"/>
</dbReference>
<keyword evidence="4" id="KW-0472">Membrane</keyword>
<dbReference type="OrthoDB" id="1470350at2759"/>
<dbReference type="InterPro" id="IPR036396">
    <property type="entry name" value="Cyt_P450_sf"/>
</dbReference>
<dbReference type="Pfam" id="PF00067">
    <property type="entry name" value="p450"/>
    <property type="match status" value="1"/>
</dbReference>
<dbReference type="PRINTS" id="PR00385">
    <property type="entry name" value="P450"/>
</dbReference>
<reference evidence="5" key="1">
    <citation type="submission" date="2021-03" db="EMBL/GenBank/DDBJ databases">
        <authorList>
            <person name="Li Z."/>
            <person name="Yang C."/>
        </authorList>
    </citation>
    <scope>NUCLEOTIDE SEQUENCE</scope>
    <source>
        <strain evidence="5">Dzin_1.0</strain>
        <tissue evidence="5">Leaf</tissue>
    </source>
</reference>